<reference evidence="2" key="1">
    <citation type="submission" date="2018-02" db="EMBL/GenBank/DDBJ databases">
        <authorList>
            <person name="Clavel T."/>
            <person name="Strowig T."/>
        </authorList>
    </citation>
    <scope>NUCLEOTIDE SEQUENCE [LARGE SCALE GENOMIC DNA]</scope>
    <source>
        <strain evidence="2">DSM 103720</strain>
    </source>
</reference>
<comment type="caution">
    <text evidence="1">The sequence shown here is derived from an EMBL/GenBank/DDBJ whole genome shotgun (WGS) entry which is preliminary data.</text>
</comment>
<evidence type="ECO:0000313" key="2">
    <source>
        <dbReference type="Proteomes" id="UP000244905"/>
    </source>
</evidence>
<gene>
    <name evidence="1" type="ORF">C5O23_11325</name>
</gene>
<dbReference type="Proteomes" id="UP000244905">
    <property type="component" value="Unassembled WGS sequence"/>
</dbReference>
<evidence type="ECO:0000313" key="1">
    <source>
        <dbReference type="EMBL" id="PWB00896.1"/>
    </source>
</evidence>
<dbReference type="AlphaFoldDB" id="A0A2V1INB4"/>
<keyword evidence="2" id="KW-1185">Reference proteome</keyword>
<dbReference type="EMBL" id="PUEC01000029">
    <property type="protein sequence ID" value="PWB00896.1"/>
    <property type="molecule type" value="Genomic_DNA"/>
</dbReference>
<name>A0A2V1INB4_9BACT</name>
<organism evidence="1 2">
    <name type="scientific">Duncaniella muris</name>
    <dbReference type="NCBI Taxonomy" id="2094150"/>
    <lineage>
        <taxon>Bacteria</taxon>
        <taxon>Pseudomonadati</taxon>
        <taxon>Bacteroidota</taxon>
        <taxon>Bacteroidia</taxon>
        <taxon>Bacteroidales</taxon>
        <taxon>Muribaculaceae</taxon>
        <taxon>Duncaniella</taxon>
    </lineage>
</organism>
<proteinExistence type="predicted"/>
<dbReference type="PROSITE" id="PS51257">
    <property type="entry name" value="PROKAR_LIPOPROTEIN"/>
    <property type="match status" value="1"/>
</dbReference>
<accession>A0A2V1INB4</accession>
<sequence length="86" mass="9379">MKHILLIITAILILSVSCRGKGSASASSDSRHDSIVAIDGNRSFELLKKLGIEYESLIVKDDSLPAPSDRDFLLTTSEQCSFLRIA</sequence>
<protein>
    <submittedName>
        <fullName evidence="1">Uncharacterized protein</fullName>
    </submittedName>
</protein>